<dbReference type="CDD" id="cd22160">
    <property type="entry name" value="F-box_AtFBL13-like"/>
    <property type="match status" value="1"/>
</dbReference>
<dbReference type="InterPro" id="IPR001810">
    <property type="entry name" value="F-box_dom"/>
</dbReference>
<dbReference type="InterPro" id="IPR053781">
    <property type="entry name" value="F-box_AtFBL13-like"/>
</dbReference>
<dbReference type="Pfam" id="PF08387">
    <property type="entry name" value="FBD"/>
    <property type="match status" value="1"/>
</dbReference>
<dbReference type="Pfam" id="PF24758">
    <property type="entry name" value="LRR_At5g56370"/>
    <property type="match status" value="1"/>
</dbReference>
<feature type="domain" description="FBD" evidence="2">
    <location>
        <begin position="460"/>
        <end position="533"/>
    </location>
</feature>
<dbReference type="InterPro" id="IPR036047">
    <property type="entry name" value="F-box-like_dom_sf"/>
</dbReference>
<dbReference type="PANTHER" id="PTHR31900">
    <property type="entry name" value="F-BOX/RNI SUPERFAMILY PROTEIN-RELATED"/>
    <property type="match status" value="1"/>
</dbReference>
<dbReference type="Pfam" id="PF00646">
    <property type="entry name" value="F-box"/>
    <property type="match status" value="1"/>
</dbReference>
<accession>A0ABD3EDV2</accession>
<dbReference type="Proteomes" id="UP001632038">
    <property type="component" value="Unassembled WGS sequence"/>
</dbReference>
<name>A0ABD3EDV2_9LAMI</name>
<protein>
    <recommendedName>
        <fullName evidence="2">FBD domain-containing protein</fullName>
    </recommendedName>
</protein>
<dbReference type="InterPro" id="IPR006566">
    <property type="entry name" value="FBD"/>
</dbReference>
<comment type="caution">
    <text evidence="3">The sequence shown here is derived from an EMBL/GenBank/DDBJ whole genome shotgun (WGS) entry which is preliminary data.</text>
</comment>
<dbReference type="SUPFAM" id="SSF52047">
    <property type="entry name" value="RNI-like"/>
    <property type="match status" value="1"/>
</dbReference>
<evidence type="ECO:0000259" key="2">
    <source>
        <dbReference type="SMART" id="SM00579"/>
    </source>
</evidence>
<keyword evidence="4" id="KW-1185">Reference proteome</keyword>
<evidence type="ECO:0000256" key="1">
    <source>
        <dbReference type="SAM" id="MobiDB-lite"/>
    </source>
</evidence>
<gene>
    <name evidence="3" type="ORF">CASFOL_002201</name>
</gene>
<organism evidence="3 4">
    <name type="scientific">Castilleja foliolosa</name>
    <dbReference type="NCBI Taxonomy" id="1961234"/>
    <lineage>
        <taxon>Eukaryota</taxon>
        <taxon>Viridiplantae</taxon>
        <taxon>Streptophyta</taxon>
        <taxon>Embryophyta</taxon>
        <taxon>Tracheophyta</taxon>
        <taxon>Spermatophyta</taxon>
        <taxon>Magnoliopsida</taxon>
        <taxon>eudicotyledons</taxon>
        <taxon>Gunneridae</taxon>
        <taxon>Pentapetalae</taxon>
        <taxon>asterids</taxon>
        <taxon>lamiids</taxon>
        <taxon>Lamiales</taxon>
        <taxon>Orobanchaceae</taxon>
        <taxon>Pedicularideae</taxon>
        <taxon>Castillejinae</taxon>
        <taxon>Castilleja</taxon>
    </lineage>
</organism>
<feature type="region of interest" description="Disordered" evidence="1">
    <location>
        <begin position="289"/>
        <end position="367"/>
    </location>
</feature>
<dbReference type="PANTHER" id="PTHR31900:SF34">
    <property type="entry name" value="EMB|CAB62440.1-RELATED"/>
    <property type="match status" value="1"/>
</dbReference>
<dbReference type="InterPro" id="IPR055411">
    <property type="entry name" value="LRR_FXL15/At3g58940/PEG3-like"/>
</dbReference>
<feature type="compositionally biased region" description="Acidic residues" evidence="1">
    <location>
        <begin position="289"/>
        <end position="356"/>
    </location>
</feature>
<evidence type="ECO:0000313" key="3">
    <source>
        <dbReference type="EMBL" id="KAL3652520.1"/>
    </source>
</evidence>
<reference evidence="4" key="1">
    <citation type="journal article" date="2024" name="IScience">
        <title>Strigolactones Initiate the Formation of Haustorium-like Structures in Castilleja.</title>
        <authorList>
            <person name="Buerger M."/>
            <person name="Peterson D."/>
            <person name="Chory J."/>
        </authorList>
    </citation>
    <scope>NUCLEOTIDE SEQUENCE [LARGE SCALE GENOMIC DNA]</scope>
</reference>
<dbReference type="SUPFAM" id="SSF81383">
    <property type="entry name" value="F-box domain"/>
    <property type="match status" value="1"/>
</dbReference>
<dbReference type="InterPro" id="IPR050232">
    <property type="entry name" value="FBL13/AtMIF1-like"/>
</dbReference>
<evidence type="ECO:0000313" key="4">
    <source>
        <dbReference type="Proteomes" id="UP001632038"/>
    </source>
</evidence>
<proteinExistence type="predicted"/>
<dbReference type="EMBL" id="JAVIJP010000005">
    <property type="protein sequence ID" value="KAL3652520.1"/>
    <property type="molecule type" value="Genomic_DNA"/>
</dbReference>
<dbReference type="SMART" id="SM00579">
    <property type="entry name" value="FBD"/>
    <property type="match status" value="1"/>
</dbReference>
<dbReference type="AlphaFoldDB" id="A0ABD3EDV2"/>
<sequence length="533" mass="60950">MEKTQETSRKQIIPSSVDRLSAFPDDVLCHILSFLPTKTSVSTSILAQRWKLLWAHVPNIIFGHDRGSIIPEIDIIYNKVFLRYRVKNMNTLRLFSNHDSTQSSKLSACIQDAVNRNVKEMHLFFSISYTFPRCILNCKTLVYLRLSGYGYITLMTVDDDDVWLPCLKKLFLDSVAFECEGTLSYLLSNCPVLDELIINRSYPDVNCFIVSSRTINRLILDSPFYGFFNVNNRFMVKIDAPELRYLKVYDFAAKDVTVGSLTSLVEADVNFKGGENDDFDYHVDASVEDDANDVSNDDNDSVEDDANDVSDDDDDDDVSDDDDDDDDDDVSDDDDDDDDDDVSDDDDDVSDDDDFPDNNALNDEAPPLGRDVLYARSVLEFVGGLCNVKYLRLSTKWMNVSDSEFSVWAANYNNLIKLEFRGDWRFIPNFLQTADNLQVLRICTADTCYKHWIEPNQVPQCLSTHLRTVRFDHFEIAEAEMNIIEYILRNAKVLKRMEIHSKGYGIDLEKKSEALDLISSFKQGSVECTLDFH</sequence>